<dbReference type="Proteomes" id="UP001479436">
    <property type="component" value="Unassembled WGS sequence"/>
</dbReference>
<comment type="caution">
    <text evidence="4">The sequence shown here is derived from an EMBL/GenBank/DDBJ whole genome shotgun (WGS) entry which is preliminary data.</text>
</comment>
<evidence type="ECO:0000313" key="4">
    <source>
        <dbReference type="EMBL" id="KAK9761093.1"/>
    </source>
</evidence>
<dbReference type="PRINTS" id="PR00959">
    <property type="entry name" value="MEVGALKINASE"/>
</dbReference>
<keyword evidence="1" id="KW-0547">Nucleotide-binding</keyword>
<dbReference type="InterPro" id="IPR006204">
    <property type="entry name" value="GHMP_kinase_N_dom"/>
</dbReference>
<dbReference type="SUPFAM" id="SSF55060">
    <property type="entry name" value="GHMP Kinase, C-terminal domain"/>
    <property type="match status" value="1"/>
</dbReference>
<dbReference type="Gene3D" id="3.30.230.120">
    <property type="match status" value="1"/>
</dbReference>
<evidence type="ECO:0000256" key="1">
    <source>
        <dbReference type="ARBA" id="ARBA00022741"/>
    </source>
</evidence>
<dbReference type="EMBL" id="JASJQH010001576">
    <property type="protein sequence ID" value="KAK9761093.1"/>
    <property type="molecule type" value="Genomic_DNA"/>
</dbReference>
<keyword evidence="5" id="KW-1185">Reference proteome</keyword>
<keyword evidence="2" id="KW-0067">ATP-binding</keyword>
<dbReference type="PANTHER" id="PTHR38710">
    <property type="entry name" value="WITH PUTATIVE URIDYL PYROPHOSPHORYLASE-RELATED"/>
    <property type="match status" value="1"/>
</dbReference>
<organism evidence="4 5">
    <name type="scientific">Basidiobolus ranarum</name>
    <dbReference type="NCBI Taxonomy" id="34480"/>
    <lineage>
        <taxon>Eukaryota</taxon>
        <taxon>Fungi</taxon>
        <taxon>Fungi incertae sedis</taxon>
        <taxon>Zoopagomycota</taxon>
        <taxon>Entomophthoromycotina</taxon>
        <taxon>Basidiobolomycetes</taxon>
        <taxon>Basidiobolales</taxon>
        <taxon>Basidiobolaceae</taxon>
        <taxon>Basidiobolus</taxon>
    </lineage>
</organism>
<reference evidence="4 5" key="1">
    <citation type="submission" date="2023-04" db="EMBL/GenBank/DDBJ databases">
        <title>Genome of Basidiobolus ranarum AG-B5.</title>
        <authorList>
            <person name="Stajich J.E."/>
            <person name="Carter-House D."/>
            <person name="Gryganskyi A."/>
        </authorList>
    </citation>
    <scope>NUCLEOTIDE SEQUENCE [LARGE SCALE GENOMIC DNA]</scope>
    <source>
        <strain evidence="4 5">AG-B5</strain>
    </source>
</reference>
<name>A0ABR2WHV3_9FUNG</name>
<dbReference type="InterPro" id="IPR053034">
    <property type="entry name" value="Glucuronokinase-like"/>
</dbReference>
<evidence type="ECO:0000256" key="2">
    <source>
        <dbReference type="ARBA" id="ARBA00022840"/>
    </source>
</evidence>
<dbReference type="SUPFAM" id="SSF53448">
    <property type="entry name" value="Nucleotide-diphospho-sugar transferases"/>
    <property type="match status" value="1"/>
</dbReference>
<evidence type="ECO:0000259" key="3">
    <source>
        <dbReference type="Pfam" id="PF00288"/>
    </source>
</evidence>
<dbReference type="Gene3D" id="3.90.550.10">
    <property type="entry name" value="Spore Coat Polysaccharide Biosynthesis Protein SpsA, Chain A"/>
    <property type="match status" value="1"/>
</dbReference>
<dbReference type="PANTHER" id="PTHR38710:SF1">
    <property type="entry name" value="WITH PUTATIVE URIDYL PYROPHOSPHORYLASE-RELATED"/>
    <property type="match status" value="1"/>
</dbReference>
<dbReference type="Pfam" id="PF00288">
    <property type="entry name" value="GHMP_kinases_N"/>
    <property type="match status" value="1"/>
</dbReference>
<dbReference type="InterPro" id="IPR036554">
    <property type="entry name" value="GHMP_kinase_C_sf"/>
</dbReference>
<evidence type="ECO:0000313" key="5">
    <source>
        <dbReference type="Proteomes" id="UP001479436"/>
    </source>
</evidence>
<dbReference type="InterPro" id="IPR020568">
    <property type="entry name" value="Ribosomal_Su5_D2-typ_SF"/>
</dbReference>
<dbReference type="SUPFAM" id="SSF54211">
    <property type="entry name" value="Ribosomal protein S5 domain 2-like"/>
    <property type="match status" value="1"/>
</dbReference>
<gene>
    <name evidence="4" type="ORF">K7432_014261</name>
</gene>
<proteinExistence type="predicted"/>
<sequence>MTVLIILATKLETHLEKDIKTRYDPISLKFRGLPKALLPISGDSTITRLYKVLGKHFNKVYVVTNAHNYKIYERWAYDHHLHINCVVNNGVVSLENIDPRADVEFVVRVRNIQEAIFVVESNHMAIPDDLENMLDIIKSENENILFCEPIANYDLHKSLRARKFYFNTNTKHLVDIIAHDRHIKDPGLSQVIGCVSGYYITQEALQDIVEQTKNHERNRASMEEILPHSRELYQQLKVNVKIIENPLVGWKSQDMDFNEYFNLWYNALIDNRRDIFDSFEPVTVKTYARVGLMGNPSDGYFGKTLSLTIGNFWATAILLPKSSYEPFARGVEICFNSLCDPLTFESLHSLSRVCKTDGYQGAYQLVLATCKVFWTYCKRNRINLPRKAGFRILYETNIPRQVGLAGSSAIITSLLKALMMYYNVEDKIPTEIQPTLILAVERDELNLNAGLQDRVVQTYGGLVYMDFDQKHMVKNHYGIYQTLPLSSLPSNMYLAYLNKSESSGAGHSSVRARWDAGDREVVEAMSTLASYAEQAKNMLMDKKLSKLPALMTSNFQLRRKIHGDAVIGSQNLRMIEIAEGHGFAAKFAGSGGAIIMLYKQNVSDPNEERLAARRLENALQMEDFVFCKIVPTHND</sequence>
<protein>
    <recommendedName>
        <fullName evidence="3">GHMP kinase N-terminal domain-containing protein</fullName>
    </recommendedName>
</protein>
<feature type="domain" description="GHMP kinase N-terminal" evidence="3">
    <location>
        <begin position="381"/>
        <end position="461"/>
    </location>
</feature>
<accession>A0ABR2WHV3</accession>
<dbReference type="InterPro" id="IPR029044">
    <property type="entry name" value="Nucleotide-diphossugar_trans"/>
</dbReference>